<proteinExistence type="predicted"/>
<dbReference type="GO" id="GO:0008270">
    <property type="term" value="F:zinc ion binding"/>
    <property type="evidence" value="ECO:0007669"/>
    <property type="project" value="UniProtKB-KW"/>
</dbReference>
<dbReference type="InterPro" id="IPR022776">
    <property type="entry name" value="TRM13/UPF0224_CHHC_Znf_dom"/>
</dbReference>
<evidence type="ECO:0000259" key="5">
    <source>
        <dbReference type="PROSITE" id="PS51800"/>
    </source>
</evidence>
<organism evidence="6 7">
    <name type="scientific">Lutzomyia longipalpis</name>
    <name type="common">Sand fly</name>
    <dbReference type="NCBI Taxonomy" id="7200"/>
    <lineage>
        <taxon>Eukaryota</taxon>
        <taxon>Metazoa</taxon>
        <taxon>Ecdysozoa</taxon>
        <taxon>Arthropoda</taxon>
        <taxon>Hexapoda</taxon>
        <taxon>Insecta</taxon>
        <taxon>Pterygota</taxon>
        <taxon>Neoptera</taxon>
        <taxon>Endopterygota</taxon>
        <taxon>Diptera</taxon>
        <taxon>Nematocera</taxon>
        <taxon>Psychodoidea</taxon>
        <taxon>Psychodidae</taxon>
        <taxon>Lutzomyia</taxon>
        <taxon>Lutzomyia</taxon>
    </lineage>
</organism>
<feature type="region of interest" description="Disordered" evidence="4">
    <location>
        <begin position="472"/>
        <end position="509"/>
    </location>
</feature>
<feature type="region of interest" description="Disordered" evidence="4">
    <location>
        <begin position="806"/>
        <end position="895"/>
    </location>
</feature>
<feature type="compositionally biased region" description="Polar residues" evidence="4">
    <location>
        <begin position="656"/>
        <end position="678"/>
    </location>
</feature>
<name>A0A1B0GLH3_LUTLO</name>
<reference evidence="6" key="1">
    <citation type="submission" date="2020-05" db="UniProtKB">
        <authorList>
            <consortium name="EnsemblMetazoa"/>
        </authorList>
    </citation>
    <scope>IDENTIFICATION</scope>
    <source>
        <strain evidence="6">Jacobina</strain>
    </source>
</reference>
<protein>
    <recommendedName>
        <fullName evidence="5">CHHC U11-48K-type domain-containing protein</fullName>
    </recommendedName>
</protein>
<dbReference type="InterPro" id="IPR051591">
    <property type="entry name" value="UPF0224_FAM112_RNA_Proc"/>
</dbReference>
<feature type="domain" description="CHHC U11-48K-type" evidence="5">
    <location>
        <begin position="696"/>
        <end position="723"/>
    </location>
</feature>
<dbReference type="PANTHER" id="PTHR21402">
    <property type="entry name" value="GAMETOCYTE SPECIFIC FACTOR 1-RELATED"/>
    <property type="match status" value="1"/>
</dbReference>
<feature type="compositionally biased region" description="Polar residues" evidence="4">
    <location>
        <begin position="877"/>
        <end position="887"/>
    </location>
</feature>
<evidence type="ECO:0000256" key="3">
    <source>
        <dbReference type="ARBA" id="ARBA00022833"/>
    </source>
</evidence>
<dbReference type="Proteomes" id="UP000092461">
    <property type="component" value="Unassembled WGS sequence"/>
</dbReference>
<dbReference type="PROSITE" id="PS51800">
    <property type="entry name" value="ZF_CHHC_U11_48K"/>
    <property type="match status" value="1"/>
</dbReference>
<keyword evidence="7" id="KW-1185">Reference proteome</keyword>
<feature type="compositionally biased region" description="Basic and acidic residues" evidence="4">
    <location>
        <begin position="487"/>
        <end position="509"/>
    </location>
</feature>
<keyword evidence="1" id="KW-0479">Metal-binding</keyword>
<evidence type="ECO:0000313" key="6">
    <source>
        <dbReference type="EnsemblMetazoa" id="LLOJ009962-PA"/>
    </source>
</evidence>
<dbReference type="VEuPathDB" id="VectorBase:LLONM1_001877"/>
<dbReference type="EnsemblMetazoa" id="LLOJ009962-RA">
    <property type="protein sequence ID" value="LLOJ009962-PA"/>
    <property type="gene ID" value="LLOJ009962"/>
</dbReference>
<dbReference type="EMBL" id="AJWK01034957">
    <property type="status" value="NOT_ANNOTATED_CDS"/>
    <property type="molecule type" value="Genomic_DNA"/>
</dbReference>
<evidence type="ECO:0000256" key="2">
    <source>
        <dbReference type="ARBA" id="ARBA00022771"/>
    </source>
</evidence>
<feature type="compositionally biased region" description="Low complexity" evidence="4">
    <location>
        <begin position="819"/>
        <end position="832"/>
    </location>
</feature>
<evidence type="ECO:0000256" key="1">
    <source>
        <dbReference type="ARBA" id="ARBA00022723"/>
    </source>
</evidence>
<dbReference type="Pfam" id="PF05253">
    <property type="entry name" value="zf-U11-48K"/>
    <property type="match status" value="1"/>
</dbReference>
<feature type="compositionally biased region" description="Basic and acidic residues" evidence="4">
    <location>
        <begin position="265"/>
        <end position="279"/>
    </location>
</feature>
<feature type="compositionally biased region" description="Polar residues" evidence="4">
    <location>
        <begin position="472"/>
        <end position="483"/>
    </location>
</feature>
<feature type="region of interest" description="Disordered" evidence="4">
    <location>
        <begin position="261"/>
        <end position="280"/>
    </location>
</feature>
<sequence length="895" mass="101116">MEQSEMTQGTKGTKLVDTRTFTRPKKRGMLENDYEGAHHSGVNLQVGGLVTSMRRSLIGETSPPSSFCSSVDSMNEEMLNSLINSGDFNNVSFFMENMEDSTNINFNGYSLEDAIKDRHFLETLTSCEDQSLSKDASISRTDDHVVSAESSDSNPLIDVTMRLNPNFEGTFVTKDTTFNISNEICGPTPTGNETYNLMGNTTIEISPVRSHEKDVVQTTFKCDTPKRNTTFGILPEKETSIGATFLGENHINQTYIELKNGSEPLKTDQPEKVDKKTPDSSEWCYQSTPLKFSKKETHRRINLSPIKCDQSVMNVSKEGNFEKFLQEATNQAFTPDKMIEKPRFDTSPDDEVVELRRLPIPINLLREDERQSLKNFEEYEKTLMQDVDSNDREFDDVLNRFATLDIQQSNEKMRQSLDSIKKRHSLVNLEKQQQEEVAKLEDGRFVDSNKLSESMGKSRRLLSRRSRIYDDVSNSLNHTQDTESVPEEQKQPDVGAESERTPTKGNRDRFKTIRIIRPLDQNSPRLPDAGDTTVVIEPPEPAVEPEEQPRHVELERNQTFKKPAPTRNLPRPRYFKSALAKPISQQKFNSADDLLDSEEPQMRNISQQPLKSPMGTKSKSIHNLLSGQRSLASMEKLNHPYQCDFKSSAEALHKTQSNSKLSLAPSSKFGKSNQSLARPSSRAPDVERPWKMDEELVLCPYNRTHLISPLRMPQHLLKCKRSHPDVHLVACDYNALHLVKPEALNAHYETCIDFKRKIKKDGNDQFLENTFMGNNPPSSIGTATIRNNTKKLGLIRPSSGYYSYSVRRNDSDTESGRYSPQSLSSSASSNVSEVPQNQDATFDSHQTYNSLQPDIAKRPGSVISKVPRPTGLRLPSNFRSGGTSALPRSTGIPRR</sequence>
<keyword evidence="2" id="KW-0863">Zinc-finger</keyword>
<evidence type="ECO:0000256" key="4">
    <source>
        <dbReference type="SAM" id="MobiDB-lite"/>
    </source>
</evidence>
<dbReference type="PANTHER" id="PTHR21402:SF5">
    <property type="entry name" value="GAMETOCYTE SPECIFIC FACTOR 1"/>
    <property type="match status" value="1"/>
</dbReference>
<feature type="compositionally biased region" description="Polar residues" evidence="4">
    <location>
        <begin position="833"/>
        <end position="852"/>
    </location>
</feature>
<dbReference type="VEuPathDB" id="VectorBase:LLOJ009962"/>
<dbReference type="AlphaFoldDB" id="A0A1B0GLH3"/>
<dbReference type="InterPro" id="IPR036236">
    <property type="entry name" value="Znf_C2H2_sf"/>
</dbReference>
<evidence type="ECO:0000313" key="7">
    <source>
        <dbReference type="Proteomes" id="UP000092461"/>
    </source>
</evidence>
<accession>A0A1B0GLH3</accession>
<keyword evidence="3" id="KW-0862">Zinc</keyword>
<dbReference type="SUPFAM" id="SSF57667">
    <property type="entry name" value="beta-beta-alpha zinc fingers"/>
    <property type="match status" value="1"/>
</dbReference>
<feature type="region of interest" description="Disordered" evidence="4">
    <location>
        <begin position="656"/>
        <end position="687"/>
    </location>
</feature>